<dbReference type="FunFam" id="3.40.1190.10:FF:000004">
    <property type="entry name" value="Dihydrofolate synthase/folylpolyglutamate synthase"/>
    <property type="match status" value="1"/>
</dbReference>
<dbReference type="EC" id="6.3.2.12" evidence="7"/>
<dbReference type="AlphaFoldDB" id="A0A6F8PWG6"/>
<dbReference type="InterPro" id="IPR001645">
    <property type="entry name" value="Folylpolyglutamate_synth"/>
</dbReference>
<reference evidence="27" key="1">
    <citation type="submission" date="2019-11" db="EMBL/GenBank/DDBJ databases">
        <title>Isolation and characterization of two novel species in the genus Thiomicrorhabdus.</title>
        <authorList>
            <person name="Mochizuki J."/>
            <person name="Kojima H."/>
            <person name="Fukui M."/>
        </authorList>
    </citation>
    <scope>NUCLEOTIDE SEQUENCE [LARGE SCALE GENOMIC DNA]</scope>
    <source>
        <strain evidence="27">aks77</strain>
    </source>
</reference>
<sequence>MNFAVKPNAESSVNEWVDWLLQLHAQEIDLGLDRIRKVATQMQLLRPAPQVITVAGTNGKGSTVAMLVSVLRAAGFQVGSYTSPHIQRFNERIAINGSPVPDALISGAFAAIEAQRELTKLTYFEFSTLAALQVFKDAQLDIVVLEVGLGGRLDAVNVVDADAVIITAIDIDHVDWLGDNRAQIALEKAGVTRSGHLAVCSDPHPPATLSAFCVEREVPLLRLNKDFSFVSKETKDRWTFMDANGVSLNLPAPSLKGDFQLQNASGVVALLFALQQGGALAISVERLEQALELGLLQAKHPGRLQSLCFKLAGRFHHWLVDVAHNPQSAKVLAEYLEQQSLSDLHMLFSVLEDKDSLPMVQVLAPYVAHWTITDLAIPRGASLTKLQFVLQQAGIAAQQVQDAPNMDAAVAGLLRNSGAAQSVAVPTHLVCGSFFTVAQFYQALARLDAEML</sequence>
<comment type="catalytic activity">
    <reaction evidence="22">
        <text>7,8-dihydropteroate + L-glutamate + ATP = 7,8-dihydrofolate + ADP + phosphate + H(+)</text>
        <dbReference type="Rhea" id="RHEA:23584"/>
        <dbReference type="ChEBI" id="CHEBI:15378"/>
        <dbReference type="ChEBI" id="CHEBI:17839"/>
        <dbReference type="ChEBI" id="CHEBI:29985"/>
        <dbReference type="ChEBI" id="CHEBI:30616"/>
        <dbReference type="ChEBI" id="CHEBI:43474"/>
        <dbReference type="ChEBI" id="CHEBI:57451"/>
        <dbReference type="ChEBI" id="CHEBI:456216"/>
        <dbReference type="EC" id="6.3.2.12"/>
    </reaction>
</comment>
<dbReference type="InterPro" id="IPR036565">
    <property type="entry name" value="Mur-like_cat_sf"/>
</dbReference>
<comment type="similarity">
    <text evidence="5 23">Belongs to the folylpolyglutamate synthase family.</text>
</comment>
<dbReference type="PIRSF" id="PIRSF001563">
    <property type="entry name" value="Folylpolyglu_synth"/>
    <property type="match status" value="1"/>
</dbReference>
<dbReference type="KEGG" id="tse:THMIRHAS_17500"/>
<dbReference type="GO" id="GO:0046656">
    <property type="term" value="P:folic acid biosynthetic process"/>
    <property type="evidence" value="ECO:0007669"/>
    <property type="project" value="UniProtKB-KW"/>
</dbReference>
<name>A0A6F8PWG6_9GAMM</name>
<dbReference type="GO" id="GO:0005524">
    <property type="term" value="F:ATP binding"/>
    <property type="evidence" value="ECO:0007669"/>
    <property type="project" value="UniProtKB-KW"/>
</dbReference>
<organism evidence="26 27">
    <name type="scientific">Thiosulfatimonas sediminis</name>
    <dbReference type="NCBI Taxonomy" id="2675054"/>
    <lineage>
        <taxon>Bacteria</taxon>
        <taxon>Pseudomonadati</taxon>
        <taxon>Pseudomonadota</taxon>
        <taxon>Gammaproteobacteria</taxon>
        <taxon>Thiotrichales</taxon>
        <taxon>Piscirickettsiaceae</taxon>
        <taxon>Thiosulfatimonas</taxon>
    </lineage>
</organism>
<dbReference type="NCBIfam" id="TIGR01499">
    <property type="entry name" value="folC"/>
    <property type="match status" value="1"/>
</dbReference>
<evidence type="ECO:0000313" key="26">
    <source>
        <dbReference type="EMBL" id="BBP46377.1"/>
    </source>
</evidence>
<evidence type="ECO:0000256" key="13">
    <source>
        <dbReference type="ARBA" id="ARBA00022840"/>
    </source>
</evidence>
<evidence type="ECO:0000256" key="5">
    <source>
        <dbReference type="ARBA" id="ARBA00008276"/>
    </source>
</evidence>
<dbReference type="Pfam" id="PF08245">
    <property type="entry name" value="Mur_ligase_M"/>
    <property type="match status" value="1"/>
</dbReference>
<comment type="function">
    <text evidence="2">Functions in two distinct reactions of the de novo folate biosynthetic pathway. Catalyzes the addition of a glutamate residue to dihydropteroate (7,8-dihydropteroate or H2Pte) to form dihydrofolate (7,8-dihydrofolate monoglutamate or H2Pte-Glu). Also catalyzes successive additions of L-glutamate to tetrahydrofolate or 10-formyltetrahydrofolate or 5,10-methylenetetrahydrofolate, leading to folylpolyglutamate derivatives.</text>
</comment>
<evidence type="ECO:0000256" key="11">
    <source>
        <dbReference type="ARBA" id="ARBA00022723"/>
    </source>
</evidence>
<dbReference type="PANTHER" id="PTHR11136">
    <property type="entry name" value="FOLYLPOLYGLUTAMATE SYNTHASE-RELATED"/>
    <property type="match status" value="1"/>
</dbReference>
<evidence type="ECO:0000256" key="12">
    <source>
        <dbReference type="ARBA" id="ARBA00022741"/>
    </source>
</evidence>
<keyword evidence="14" id="KW-0460">Magnesium</keyword>
<dbReference type="SUPFAM" id="SSF53244">
    <property type="entry name" value="MurD-like peptide ligases, peptide-binding domain"/>
    <property type="match status" value="1"/>
</dbReference>
<evidence type="ECO:0000313" key="27">
    <source>
        <dbReference type="Proteomes" id="UP000501726"/>
    </source>
</evidence>
<keyword evidence="12 23" id="KW-0547">Nucleotide-binding</keyword>
<accession>A0A6F8PWG6</accession>
<keyword evidence="11" id="KW-0479">Metal-binding</keyword>
<evidence type="ECO:0000256" key="4">
    <source>
        <dbReference type="ARBA" id="ARBA00005150"/>
    </source>
</evidence>
<dbReference type="PROSITE" id="PS01011">
    <property type="entry name" value="FOLYLPOLYGLU_SYNT_1"/>
    <property type="match status" value="1"/>
</dbReference>
<evidence type="ECO:0000256" key="17">
    <source>
        <dbReference type="ARBA" id="ARBA00030592"/>
    </source>
</evidence>
<comment type="catalytic activity">
    <reaction evidence="21">
        <text>(6R)-5,10-methylenetetrahydrofolyl-(gamma-L-Glu)(n) + L-glutamate + ATP = (6R)-5,10-methylenetetrahydrofolyl-(gamma-L-Glu)(n+1) + ADP + phosphate + H(+)</text>
        <dbReference type="Rhea" id="RHEA:51912"/>
        <dbReference type="Rhea" id="RHEA-COMP:13257"/>
        <dbReference type="Rhea" id="RHEA-COMP:13258"/>
        <dbReference type="ChEBI" id="CHEBI:15378"/>
        <dbReference type="ChEBI" id="CHEBI:29985"/>
        <dbReference type="ChEBI" id="CHEBI:30616"/>
        <dbReference type="ChEBI" id="CHEBI:43474"/>
        <dbReference type="ChEBI" id="CHEBI:136572"/>
        <dbReference type="ChEBI" id="CHEBI:456216"/>
        <dbReference type="EC" id="6.3.2.17"/>
    </reaction>
</comment>
<dbReference type="Proteomes" id="UP000501726">
    <property type="component" value="Chromosome"/>
</dbReference>
<dbReference type="GO" id="GO:0008841">
    <property type="term" value="F:dihydrofolate synthase activity"/>
    <property type="evidence" value="ECO:0007669"/>
    <property type="project" value="UniProtKB-EC"/>
</dbReference>
<dbReference type="PANTHER" id="PTHR11136:SF0">
    <property type="entry name" value="DIHYDROFOLATE SYNTHETASE-RELATED"/>
    <property type="match status" value="1"/>
</dbReference>
<evidence type="ECO:0000256" key="23">
    <source>
        <dbReference type="PIRNR" id="PIRNR001563"/>
    </source>
</evidence>
<evidence type="ECO:0000256" key="1">
    <source>
        <dbReference type="ARBA" id="ARBA00001946"/>
    </source>
</evidence>
<dbReference type="Gene3D" id="3.40.1190.10">
    <property type="entry name" value="Mur-like, catalytic domain"/>
    <property type="match status" value="1"/>
</dbReference>
<comment type="catalytic activity">
    <reaction evidence="20">
        <text>10-formyltetrahydrofolyl-(gamma-L-Glu)(n) + L-glutamate + ATP = 10-formyltetrahydrofolyl-(gamma-L-Glu)(n+1) + ADP + phosphate + H(+)</text>
        <dbReference type="Rhea" id="RHEA:51904"/>
        <dbReference type="Rhea" id="RHEA-COMP:13088"/>
        <dbReference type="Rhea" id="RHEA-COMP:14300"/>
        <dbReference type="ChEBI" id="CHEBI:15378"/>
        <dbReference type="ChEBI" id="CHEBI:29985"/>
        <dbReference type="ChEBI" id="CHEBI:30616"/>
        <dbReference type="ChEBI" id="CHEBI:43474"/>
        <dbReference type="ChEBI" id="CHEBI:134413"/>
        <dbReference type="ChEBI" id="CHEBI:456216"/>
        <dbReference type="EC" id="6.3.2.17"/>
    </reaction>
</comment>
<evidence type="ECO:0000256" key="21">
    <source>
        <dbReference type="ARBA" id="ARBA00049035"/>
    </source>
</evidence>
<evidence type="ECO:0000256" key="14">
    <source>
        <dbReference type="ARBA" id="ARBA00022842"/>
    </source>
</evidence>
<dbReference type="InterPro" id="IPR036615">
    <property type="entry name" value="Mur_ligase_C_dom_sf"/>
</dbReference>
<evidence type="ECO:0000259" key="25">
    <source>
        <dbReference type="Pfam" id="PF08245"/>
    </source>
</evidence>
<dbReference type="EC" id="6.3.2.17" evidence="8"/>
<dbReference type="InterPro" id="IPR018109">
    <property type="entry name" value="Folylpolyglutamate_synth_CS"/>
</dbReference>
<evidence type="ECO:0000256" key="8">
    <source>
        <dbReference type="ARBA" id="ARBA00013025"/>
    </source>
</evidence>
<comment type="pathway">
    <text evidence="3">Cofactor biosynthesis; tetrahydrofolate biosynthesis; 7,8-dihydrofolate from 2-amino-4-hydroxy-6-hydroxymethyl-7,8-dihydropteridine diphosphate and 4-aminobenzoate: step 2/2.</text>
</comment>
<evidence type="ECO:0000256" key="10">
    <source>
        <dbReference type="ARBA" id="ARBA00022598"/>
    </source>
</evidence>
<evidence type="ECO:0000256" key="16">
    <source>
        <dbReference type="ARBA" id="ARBA00030048"/>
    </source>
</evidence>
<evidence type="ECO:0000256" key="18">
    <source>
        <dbReference type="ARBA" id="ARBA00032510"/>
    </source>
</evidence>
<dbReference type="Pfam" id="PF02875">
    <property type="entry name" value="Mur_ligase_C"/>
    <property type="match status" value="1"/>
</dbReference>
<dbReference type="InterPro" id="IPR013221">
    <property type="entry name" value="Mur_ligase_cen"/>
</dbReference>
<keyword evidence="27" id="KW-1185">Reference proteome</keyword>
<evidence type="ECO:0000256" key="19">
    <source>
        <dbReference type="ARBA" id="ARBA00047493"/>
    </source>
</evidence>
<dbReference type="GO" id="GO:0046654">
    <property type="term" value="P:tetrahydrofolate biosynthetic process"/>
    <property type="evidence" value="ECO:0007669"/>
    <property type="project" value="UniProtKB-UniPathway"/>
</dbReference>
<feature type="domain" description="Mur ligase central" evidence="25">
    <location>
        <begin position="54"/>
        <end position="191"/>
    </location>
</feature>
<dbReference type="RefSeq" id="WP_173272932.1">
    <property type="nucleotide sequence ID" value="NZ_AP021889.1"/>
</dbReference>
<dbReference type="UniPathway" id="UPA00077">
    <property type="reaction ID" value="UER00157"/>
</dbReference>
<keyword evidence="10 23" id="KW-0436">Ligase</keyword>
<comment type="catalytic activity">
    <reaction evidence="19">
        <text>(6S)-5,6,7,8-tetrahydrofolyl-(gamma-L-Glu)(n) + L-glutamate + ATP = (6S)-5,6,7,8-tetrahydrofolyl-(gamma-L-Glu)(n+1) + ADP + phosphate + H(+)</text>
        <dbReference type="Rhea" id="RHEA:10580"/>
        <dbReference type="Rhea" id="RHEA-COMP:14738"/>
        <dbReference type="Rhea" id="RHEA-COMP:14740"/>
        <dbReference type="ChEBI" id="CHEBI:15378"/>
        <dbReference type="ChEBI" id="CHEBI:29985"/>
        <dbReference type="ChEBI" id="CHEBI:30616"/>
        <dbReference type="ChEBI" id="CHEBI:43474"/>
        <dbReference type="ChEBI" id="CHEBI:141005"/>
        <dbReference type="ChEBI" id="CHEBI:456216"/>
        <dbReference type="EC" id="6.3.2.17"/>
    </reaction>
</comment>
<dbReference type="EMBL" id="AP021889">
    <property type="protein sequence ID" value="BBP46377.1"/>
    <property type="molecule type" value="Genomic_DNA"/>
</dbReference>
<comment type="pathway">
    <text evidence="4">Cofactor biosynthesis; tetrahydrofolylpolyglutamate biosynthesis.</text>
</comment>
<proteinExistence type="inferred from homology"/>
<keyword evidence="15" id="KW-0289">Folate biosynthesis</keyword>
<dbReference type="GO" id="GO:0004326">
    <property type="term" value="F:tetrahydrofolylpolyglutamate synthase activity"/>
    <property type="evidence" value="ECO:0007669"/>
    <property type="project" value="UniProtKB-EC"/>
</dbReference>
<evidence type="ECO:0000256" key="3">
    <source>
        <dbReference type="ARBA" id="ARBA00004799"/>
    </source>
</evidence>
<evidence type="ECO:0000256" key="7">
    <source>
        <dbReference type="ARBA" id="ARBA00013023"/>
    </source>
</evidence>
<evidence type="ECO:0000256" key="6">
    <source>
        <dbReference type="ARBA" id="ARBA00011245"/>
    </source>
</evidence>
<dbReference type="GO" id="GO:0005737">
    <property type="term" value="C:cytoplasm"/>
    <property type="evidence" value="ECO:0007669"/>
    <property type="project" value="TreeGrafter"/>
</dbReference>
<evidence type="ECO:0000256" key="15">
    <source>
        <dbReference type="ARBA" id="ARBA00022909"/>
    </source>
</evidence>
<evidence type="ECO:0000256" key="22">
    <source>
        <dbReference type="ARBA" id="ARBA00049161"/>
    </source>
</evidence>
<dbReference type="SUPFAM" id="SSF53623">
    <property type="entry name" value="MurD-like peptide ligases, catalytic domain"/>
    <property type="match status" value="1"/>
</dbReference>
<dbReference type="GO" id="GO:0046872">
    <property type="term" value="F:metal ion binding"/>
    <property type="evidence" value="ECO:0007669"/>
    <property type="project" value="UniProtKB-KW"/>
</dbReference>
<evidence type="ECO:0000256" key="2">
    <source>
        <dbReference type="ARBA" id="ARBA00002714"/>
    </source>
</evidence>
<keyword evidence="13 23" id="KW-0067">ATP-binding</keyword>
<comment type="subunit">
    <text evidence="6">Monomer.</text>
</comment>
<gene>
    <name evidence="26" type="primary">folC</name>
    <name evidence="26" type="ORF">THMIRHAS_17500</name>
</gene>
<feature type="domain" description="Mur ligase C-terminal" evidence="24">
    <location>
        <begin position="317"/>
        <end position="420"/>
    </location>
</feature>
<evidence type="ECO:0000256" key="20">
    <source>
        <dbReference type="ARBA" id="ARBA00047808"/>
    </source>
</evidence>
<comment type="cofactor">
    <cofactor evidence="1">
        <name>Mg(2+)</name>
        <dbReference type="ChEBI" id="CHEBI:18420"/>
    </cofactor>
</comment>
<dbReference type="InterPro" id="IPR004101">
    <property type="entry name" value="Mur_ligase_C"/>
</dbReference>
<evidence type="ECO:0000259" key="24">
    <source>
        <dbReference type="Pfam" id="PF02875"/>
    </source>
</evidence>
<dbReference type="Gene3D" id="3.90.190.20">
    <property type="entry name" value="Mur ligase, C-terminal domain"/>
    <property type="match status" value="1"/>
</dbReference>
<evidence type="ECO:0000256" key="9">
    <source>
        <dbReference type="ARBA" id="ARBA00019357"/>
    </source>
</evidence>
<protein>
    <recommendedName>
        <fullName evidence="9">Dihydrofolate synthase/folylpolyglutamate synthase</fullName>
        <ecNumber evidence="7">6.3.2.12</ecNumber>
        <ecNumber evidence="8">6.3.2.17</ecNumber>
    </recommendedName>
    <alternativeName>
        <fullName evidence="18">Folylpoly-gamma-glutamate synthetase-dihydrofolate synthetase</fullName>
    </alternativeName>
    <alternativeName>
        <fullName evidence="16">Folylpolyglutamate synthetase</fullName>
    </alternativeName>
    <alternativeName>
        <fullName evidence="17">Tetrahydrofolylpolyglutamate synthase</fullName>
    </alternativeName>
</protein>